<evidence type="ECO:0000256" key="1">
    <source>
        <dbReference type="SAM" id="MobiDB-lite"/>
    </source>
</evidence>
<keyword evidence="2" id="KW-0732">Signal</keyword>
<evidence type="ECO:0000313" key="4">
    <source>
        <dbReference type="Proteomes" id="UP001151699"/>
    </source>
</evidence>
<name>A0A9Q0N6R2_9DIPT</name>
<feature type="signal peptide" evidence="2">
    <location>
        <begin position="1"/>
        <end position="20"/>
    </location>
</feature>
<comment type="caution">
    <text evidence="3">The sequence shown here is derived from an EMBL/GenBank/DDBJ whole genome shotgun (WGS) entry which is preliminary data.</text>
</comment>
<dbReference type="EMBL" id="WJQU01000002">
    <property type="protein sequence ID" value="KAJ6644081.1"/>
    <property type="molecule type" value="Genomic_DNA"/>
</dbReference>
<dbReference type="AlphaFoldDB" id="A0A9Q0N6R2"/>
<gene>
    <name evidence="3" type="ORF">Bhyg_09047</name>
</gene>
<organism evidence="3 4">
    <name type="scientific">Pseudolycoriella hygida</name>
    <dbReference type="NCBI Taxonomy" id="35572"/>
    <lineage>
        <taxon>Eukaryota</taxon>
        <taxon>Metazoa</taxon>
        <taxon>Ecdysozoa</taxon>
        <taxon>Arthropoda</taxon>
        <taxon>Hexapoda</taxon>
        <taxon>Insecta</taxon>
        <taxon>Pterygota</taxon>
        <taxon>Neoptera</taxon>
        <taxon>Endopterygota</taxon>
        <taxon>Diptera</taxon>
        <taxon>Nematocera</taxon>
        <taxon>Sciaroidea</taxon>
        <taxon>Sciaridae</taxon>
        <taxon>Pseudolycoriella</taxon>
    </lineage>
</organism>
<feature type="compositionally biased region" description="Acidic residues" evidence="1">
    <location>
        <begin position="164"/>
        <end position="175"/>
    </location>
</feature>
<feature type="compositionally biased region" description="Basic and acidic residues" evidence="1">
    <location>
        <begin position="85"/>
        <end position="112"/>
    </location>
</feature>
<reference evidence="3" key="1">
    <citation type="submission" date="2022-07" db="EMBL/GenBank/DDBJ databases">
        <authorList>
            <person name="Trinca V."/>
            <person name="Uliana J.V.C."/>
            <person name="Torres T.T."/>
            <person name="Ward R.J."/>
            <person name="Monesi N."/>
        </authorList>
    </citation>
    <scope>NUCLEOTIDE SEQUENCE</scope>
    <source>
        <strain evidence="3">HSMRA1968</strain>
        <tissue evidence="3">Whole embryos</tissue>
    </source>
</reference>
<evidence type="ECO:0000256" key="2">
    <source>
        <dbReference type="SAM" id="SignalP"/>
    </source>
</evidence>
<sequence length="181" mass="20311">MKWCRLMFLIFALAEFRTHAAPLSHLDSLLDELLAVNIKMGDLILKAKFAFQELNDDELTPNDDNRNHSDQNTNSDKSDSNGSKWEIKDNSKADAKNEVKENETKDSLHDNAESQVKSVTADSVKSESEKSVKAEPDVSQLVKPEEIASVREIGEKPGVQQWGEETDNNETENNESVDYAT</sequence>
<evidence type="ECO:0000313" key="3">
    <source>
        <dbReference type="EMBL" id="KAJ6644081.1"/>
    </source>
</evidence>
<feature type="region of interest" description="Disordered" evidence="1">
    <location>
        <begin position="57"/>
        <end position="181"/>
    </location>
</feature>
<dbReference type="Proteomes" id="UP001151699">
    <property type="component" value="Chromosome B"/>
</dbReference>
<feature type="chain" id="PRO_5040484840" evidence="2">
    <location>
        <begin position="21"/>
        <end position="181"/>
    </location>
</feature>
<proteinExistence type="predicted"/>
<protein>
    <submittedName>
        <fullName evidence="3">Uncharacterized protein</fullName>
    </submittedName>
</protein>
<accession>A0A9Q0N6R2</accession>
<feature type="compositionally biased region" description="Polar residues" evidence="1">
    <location>
        <begin position="70"/>
        <end position="83"/>
    </location>
</feature>
<keyword evidence="4" id="KW-1185">Reference proteome</keyword>
<feature type="compositionally biased region" description="Basic and acidic residues" evidence="1">
    <location>
        <begin position="143"/>
        <end position="155"/>
    </location>
</feature>
<feature type="compositionally biased region" description="Basic and acidic residues" evidence="1">
    <location>
        <begin position="124"/>
        <end position="136"/>
    </location>
</feature>